<feature type="compositionally biased region" description="Polar residues" evidence="1">
    <location>
        <begin position="262"/>
        <end position="275"/>
    </location>
</feature>
<evidence type="ECO:0000313" key="2">
    <source>
        <dbReference type="EMBL" id="RPA73060.1"/>
    </source>
</evidence>
<dbReference type="AlphaFoldDB" id="A0A3N4HMH9"/>
<accession>A0A3N4HMH9</accession>
<feature type="compositionally biased region" description="Low complexity" evidence="1">
    <location>
        <begin position="289"/>
        <end position="314"/>
    </location>
</feature>
<feature type="compositionally biased region" description="Low complexity" evidence="1">
    <location>
        <begin position="243"/>
        <end position="261"/>
    </location>
</feature>
<feature type="compositionally biased region" description="Basic and acidic residues" evidence="1">
    <location>
        <begin position="155"/>
        <end position="173"/>
    </location>
</feature>
<sequence>MARTRKHAQNTQETANPTDALVETQESNKTPPPSTPKRRGRRKKSEETQQIVEEGGKKGRKKKRDGDDEGGQEKKKRRGGRKKKEESGTPEPDFEQLARNEETNTLRDELTGARAERDQLAARVAELEEQARQQRQSKPHLPPPLDLSGEDPSDMEGKGGGGREETPTPDRHSSQRIPPPPPPPPPQPRVAPPRQPVEPSTPALPSSTSFPPLPPALPLPPEASNALLQWIQAQFGLPSPSRQTQLTQTAPPAQQSTQANPRSSAPPSTPQLTQVPPSSQPRPPPQLPSTPQTSQLEPGESSQPATQTPSQSSQGIDYTARQAAIPAAGFSRLQIEAIMAHSSKKEDFEKAWKAYNLGKDRELEPVTPRGQRAKKMDSLTNDRQKAAFNLASIGKAMYVAAFSVNPFMEVAEVRVAFKPLWRAVSSIEKTTGGKVNPSPYAAYWNASLEWKIARRIAQHRSNFVTLAKEFCVSVMHAGKHSPSYLLEKKRYLVAPKYYEYDDLRPYYFSNAAVGQLIFQNFSRSRYFMRYFEADFDIFLKRLFTPTMILFAFTAVKAGLERLKSTGKVEQLKDLFFELKSLWLERQSFKPISPPASHLTECDNIADYLYAMVRERAHLHWQIFAQQHKARANKEEKSAETEQEKPLTQAEFNASEMETFLQEACMATTDEVERVRTLSTDNPELDLEAVRDYLADQFGEEQSVDTLSTQFIGKDD</sequence>
<organism evidence="2 3">
    <name type="scientific">Ascobolus immersus RN42</name>
    <dbReference type="NCBI Taxonomy" id="1160509"/>
    <lineage>
        <taxon>Eukaryota</taxon>
        <taxon>Fungi</taxon>
        <taxon>Dikarya</taxon>
        <taxon>Ascomycota</taxon>
        <taxon>Pezizomycotina</taxon>
        <taxon>Pezizomycetes</taxon>
        <taxon>Pezizales</taxon>
        <taxon>Ascobolaceae</taxon>
        <taxon>Ascobolus</taxon>
    </lineage>
</organism>
<dbReference type="Proteomes" id="UP000275078">
    <property type="component" value="Unassembled WGS sequence"/>
</dbReference>
<dbReference type="STRING" id="1160509.A0A3N4HMH9"/>
<dbReference type="EMBL" id="ML119835">
    <property type="protein sequence ID" value="RPA73060.1"/>
    <property type="molecule type" value="Genomic_DNA"/>
</dbReference>
<evidence type="ECO:0000256" key="1">
    <source>
        <dbReference type="SAM" id="MobiDB-lite"/>
    </source>
</evidence>
<feature type="compositionally biased region" description="Pro residues" evidence="1">
    <location>
        <begin position="177"/>
        <end position="196"/>
    </location>
</feature>
<name>A0A3N4HMH9_ASCIM</name>
<feature type="compositionally biased region" description="Basic and acidic residues" evidence="1">
    <location>
        <begin position="96"/>
        <end position="132"/>
    </location>
</feature>
<feature type="compositionally biased region" description="Pro residues" evidence="1">
    <location>
        <begin position="211"/>
        <end position="221"/>
    </location>
</feature>
<feature type="compositionally biased region" description="Pro residues" evidence="1">
    <location>
        <begin position="278"/>
        <end position="288"/>
    </location>
</feature>
<feature type="compositionally biased region" description="Low complexity" evidence="1">
    <location>
        <begin position="197"/>
        <end position="210"/>
    </location>
</feature>
<proteinExistence type="predicted"/>
<protein>
    <submittedName>
        <fullName evidence="2">Uncharacterized protein</fullName>
    </submittedName>
</protein>
<feature type="region of interest" description="Disordered" evidence="1">
    <location>
        <begin position="236"/>
        <end position="316"/>
    </location>
</feature>
<evidence type="ECO:0000313" key="3">
    <source>
        <dbReference type="Proteomes" id="UP000275078"/>
    </source>
</evidence>
<gene>
    <name evidence="2" type="ORF">BJ508DRAFT_334450</name>
</gene>
<keyword evidence="3" id="KW-1185">Reference proteome</keyword>
<reference evidence="2 3" key="1">
    <citation type="journal article" date="2018" name="Nat. Ecol. Evol.">
        <title>Pezizomycetes genomes reveal the molecular basis of ectomycorrhizal truffle lifestyle.</title>
        <authorList>
            <person name="Murat C."/>
            <person name="Payen T."/>
            <person name="Noel B."/>
            <person name="Kuo A."/>
            <person name="Morin E."/>
            <person name="Chen J."/>
            <person name="Kohler A."/>
            <person name="Krizsan K."/>
            <person name="Balestrini R."/>
            <person name="Da Silva C."/>
            <person name="Montanini B."/>
            <person name="Hainaut M."/>
            <person name="Levati E."/>
            <person name="Barry K.W."/>
            <person name="Belfiori B."/>
            <person name="Cichocki N."/>
            <person name="Clum A."/>
            <person name="Dockter R.B."/>
            <person name="Fauchery L."/>
            <person name="Guy J."/>
            <person name="Iotti M."/>
            <person name="Le Tacon F."/>
            <person name="Lindquist E.A."/>
            <person name="Lipzen A."/>
            <person name="Malagnac F."/>
            <person name="Mello A."/>
            <person name="Molinier V."/>
            <person name="Miyauchi S."/>
            <person name="Poulain J."/>
            <person name="Riccioni C."/>
            <person name="Rubini A."/>
            <person name="Sitrit Y."/>
            <person name="Splivallo R."/>
            <person name="Traeger S."/>
            <person name="Wang M."/>
            <person name="Zifcakova L."/>
            <person name="Wipf D."/>
            <person name="Zambonelli A."/>
            <person name="Paolocci F."/>
            <person name="Nowrousian M."/>
            <person name="Ottonello S."/>
            <person name="Baldrian P."/>
            <person name="Spatafora J.W."/>
            <person name="Henrissat B."/>
            <person name="Nagy L.G."/>
            <person name="Aury J.M."/>
            <person name="Wincker P."/>
            <person name="Grigoriev I.V."/>
            <person name="Bonfante P."/>
            <person name="Martin F.M."/>
        </authorList>
    </citation>
    <scope>NUCLEOTIDE SEQUENCE [LARGE SCALE GENOMIC DNA]</scope>
    <source>
        <strain evidence="2 3">RN42</strain>
    </source>
</reference>
<feature type="region of interest" description="Disordered" evidence="1">
    <location>
        <begin position="1"/>
        <end position="221"/>
    </location>
</feature>